<dbReference type="InterPro" id="IPR027417">
    <property type="entry name" value="P-loop_NTPase"/>
</dbReference>
<evidence type="ECO:0000313" key="3">
    <source>
        <dbReference type="Proteomes" id="UP000824200"/>
    </source>
</evidence>
<dbReference type="EMBL" id="DVHL01000044">
    <property type="protein sequence ID" value="HIR66273.1"/>
    <property type="molecule type" value="Genomic_DNA"/>
</dbReference>
<dbReference type="InterPro" id="IPR045735">
    <property type="entry name" value="Spore_III_AA_AAA+_ATPase"/>
</dbReference>
<evidence type="ECO:0000313" key="2">
    <source>
        <dbReference type="EMBL" id="HIR66273.1"/>
    </source>
</evidence>
<reference evidence="2" key="1">
    <citation type="submission" date="2020-10" db="EMBL/GenBank/DDBJ databases">
        <authorList>
            <person name="Gilroy R."/>
        </authorList>
    </citation>
    <scope>NUCLEOTIDE SEQUENCE</scope>
    <source>
        <strain evidence="2">CHK121-14286</strain>
    </source>
</reference>
<protein>
    <submittedName>
        <fullName evidence="2">Flp pilus assembly complex ATPase component TadA</fullName>
    </submittedName>
</protein>
<accession>A0A9D1E4L9</accession>
<comment type="caution">
    <text evidence="2">The sequence shown here is derived from an EMBL/GenBank/DDBJ whole genome shotgun (WGS) entry which is preliminary data.</text>
</comment>
<sequence>MKYFECLPSDAGKFISQLADVREVRLRNGKPIRLNVGGKWFWLGKNCLQTSCLGALNFQSVCDEFVKKACNQSVYAYEKMLAQGFFTMSDGCRVGVCGVMGANGVFQQYTSVCVRTAKYHSCVDVALNNSFIVAGPPRSGKTTFLRDFACKTSAFCNVVVVDERGELSCCEGFDKKSFCDVFRYTDKKYAFQVAVRTMSPDWIVCDELSQGEISLLENAVTCGVKVAASLHASGVEEVRQKLGQAVNVFNNVVLLKQDTFIQTVQNLTKTSKQLTNLA</sequence>
<reference evidence="2" key="2">
    <citation type="journal article" date="2021" name="PeerJ">
        <title>Extensive microbial diversity within the chicken gut microbiome revealed by metagenomics and culture.</title>
        <authorList>
            <person name="Gilroy R."/>
            <person name="Ravi A."/>
            <person name="Getino M."/>
            <person name="Pursley I."/>
            <person name="Horton D.L."/>
            <person name="Alikhan N.F."/>
            <person name="Baker D."/>
            <person name="Gharbi K."/>
            <person name="Hall N."/>
            <person name="Watson M."/>
            <person name="Adriaenssens E.M."/>
            <person name="Foster-Nyarko E."/>
            <person name="Jarju S."/>
            <person name="Secka A."/>
            <person name="Antonio M."/>
            <person name="Oren A."/>
            <person name="Chaudhuri R.R."/>
            <person name="La Ragione R."/>
            <person name="Hildebrand F."/>
            <person name="Pallen M.J."/>
        </authorList>
    </citation>
    <scope>NUCLEOTIDE SEQUENCE</scope>
    <source>
        <strain evidence="2">CHK121-14286</strain>
    </source>
</reference>
<evidence type="ECO:0000259" key="1">
    <source>
        <dbReference type="Pfam" id="PF19568"/>
    </source>
</evidence>
<dbReference type="Pfam" id="PF19568">
    <property type="entry name" value="Spore_III_AA"/>
    <property type="match status" value="1"/>
</dbReference>
<dbReference type="SUPFAM" id="SSF52540">
    <property type="entry name" value="P-loop containing nucleoside triphosphate hydrolases"/>
    <property type="match status" value="1"/>
</dbReference>
<dbReference type="Proteomes" id="UP000824200">
    <property type="component" value="Unassembled WGS sequence"/>
</dbReference>
<organism evidence="2 3">
    <name type="scientific">Candidatus Fimimonas gallinarum</name>
    <dbReference type="NCBI Taxonomy" id="2840821"/>
    <lineage>
        <taxon>Bacteria</taxon>
        <taxon>Pseudomonadati</taxon>
        <taxon>Myxococcota</taxon>
        <taxon>Myxococcia</taxon>
        <taxon>Myxococcales</taxon>
        <taxon>Cystobacterineae</taxon>
        <taxon>Myxococcaceae</taxon>
        <taxon>Myxococcaceae incertae sedis</taxon>
        <taxon>Candidatus Fimimonas</taxon>
    </lineage>
</organism>
<gene>
    <name evidence="2" type="primary">tadA</name>
    <name evidence="2" type="ORF">IAC95_05290</name>
</gene>
<feature type="domain" description="Stage III sporulation protein AA AAA+ ATPase" evidence="1">
    <location>
        <begin position="19"/>
        <end position="259"/>
    </location>
</feature>
<dbReference type="Gene3D" id="3.40.50.300">
    <property type="entry name" value="P-loop containing nucleotide triphosphate hydrolases"/>
    <property type="match status" value="1"/>
</dbReference>
<name>A0A9D1E4L9_9BACT</name>
<proteinExistence type="predicted"/>
<dbReference type="AlphaFoldDB" id="A0A9D1E4L9"/>